<dbReference type="RefSeq" id="WP_206716559.1">
    <property type="nucleotide sequence ID" value="NZ_CP071091.1"/>
</dbReference>
<keyword evidence="1" id="KW-0677">Repeat</keyword>
<dbReference type="SUPFAM" id="SSF48452">
    <property type="entry name" value="TPR-like"/>
    <property type="match status" value="4"/>
</dbReference>
<feature type="repeat" description="TPR" evidence="3">
    <location>
        <begin position="297"/>
        <end position="330"/>
    </location>
</feature>
<protein>
    <submittedName>
        <fullName evidence="6">Tetratricopeptide repeat protein</fullName>
    </submittedName>
</protein>
<dbReference type="Proteomes" id="UP000663090">
    <property type="component" value="Chromosome"/>
</dbReference>
<feature type="region of interest" description="Disordered" evidence="4">
    <location>
        <begin position="27"/>
        <end position="64"/>
    </location>
</feature>
<reference evidence="6 7" key="1">
    <citation type="submission" date="2021-02" db="EMBL/GenBank/DDBJ databases">
        <title>De Novo genome assembly of isolated myxobacteria.</title>
        <authorList>
            <person name="Stevens D.C."/>
        </authorList>
    </citation>
    <scope>NUCLEOTIDE SEQUENCE [LARGE SCALE GENOMIC DNA]</scope>
    <source>
        <strain evidence="6 7">SCHIC003</strain>
    </source>
</reference>
<evidence type="ECO:0000256" key="3">
    <source>
        <dbReference type="PROSITE-ProRule" id="PRU00339"/>
    </source>
</evidence>
<evidence type="ECO:0000256" key="1">
    <source>
        <dbReference type="ARBA" id="ARBA00022737"/>
    </source>
</evidence>
<keyword evidence="5" id="KW-0732">Signal</keyword>
<dbReference type="InterPro" id="IPR011990">
    <property type="entry name" value="TPR-like_helical_dom_sf"/>
</dbReference>
<dbReference type="Pfam" id="PF14559">
    <property type="entry name" value="TPR_19"/>
    <property type="match status" value="1"/>
</dbReference>
<dbReference type="PANTHER" id="PTHR44858">
    <property type="entry name" value="TETRATRICOPEPTIDE REPEAT PROTEIN 6"/>
    <property type="match status" value="1"/>
</dbReference>
<sequence>MRRRTPLTSSRRLTSVLALLASLAGPPALAQYRPPPMSESQRLVKEGETAQVSASAASASGDKKDAEEKYRKALGFYEQALAAEPGSVTAAAGVGAVANALQDWTRTAERLKAVQAANPSELSLAYQLGVALFKLRRFPEAVPLMEQVAAADQAEHLIVHYYLASYYLFAQQGDAAVTRLQRYLTLRPAKLSANDHQIHELLGRAHVLRRDTVAARASFTQAQAGRPESASVQLGLASVLELEGKPAEARTLLEGVTTRFPQVAEAREKLARLYLAAGEVPRAEAQAVAVVKLGATPAAYLLLGDVRLAQKQAPAAEEAYRKVLELQPGLVLGQMAVGKALQAQGRHEEAIQFLEAAVRSGASSVELWASLGSVNRRAGRYQRAVEVHRRVVEMVPRQALGWLLLGADHFATGQWDQAIDDYGNALIAEPDHAGAKQWLARALAHRARDRNGAGRADDAVRDLRRAFDLDRSVPMARRLTAALMETRAYGDARKVMEQGATLPGATWREQLLLGYARLGAGDAQGALEAFERSGKQTEEPDQQAEASVGAALAEVELGQVDAAVQRLTEVGPSRSAAGVAQANLPRVLVRRALSRLESGDIEGADRDLDAVDKLGTGKRSDLAKLVLFARGLTRAEAGRHAEASAALKKALTPAQPWAWPNTRALADAFALYKKGQVAAARKQLTAAAKKPMPGQPKWLASMTGALHRREASLAYGAGNMKGAEKALKAALATEPEDAVLQHNLACVDWRKGKAADALSTWRKLESSVAVASLNLGIDAQERRHEPAEAVDAWRRYLASGSGPRMAQVREWKERLQSLHGLAEPSGSSAATGATVEDTTP</sequence>
<keyword evidence="2 3" id="KW-0802">TPR repeat</keyword>
<dbReference type="InterPro" id="IPR019734">
    <property type="entry name" value="TPR_rpt"/>
</dbReference>
<organism evidence="6 7">
    <name type="scientific">Myxococcus landrumensis</name>
    <dbReference type="NCBI Taxonomy" id="2813577"/>
    <lineage>
        <taxon>Bacteria</taxon>
        <taxon>Pseudomonadati</taxon>
        <taxon>Myxococcota</taxon>
        <taxon>Myxococcia</taxon>
        <taxon>Myxococcales</taxon>
        <taxon>Cystobacterineae</taxon>
        <taxon>Myxococcaceae</taxon>
        <taxon>Myxococcus</taxon>
    </lineage>
</organism>
<name>A0ABX7N7T1_9BACT</name>
<feature type="signal peptide" evidence="5">
    <location>
        <begin position="1"/>
        <end position="30"/>
    </location>
</feature>
<dbReference type="PROSITE" id="PS50005">
    <property type="entry name" value="TPR"/>
    <property type="match status" value="3"/>
</dbReference>
<feature type="repeat" description="TPR" evidence="3">
    <location>
        <begin position="365"/>
        <end position="398"/>
    </location>
</feature>
<accession>A0ABX7N7T1</accession>
<feature type="repeat" description="TPR" evidence="3">
    <location>
        <begin position="399"/>
        <end position="432"/>
    </location>
</feature>
<feature type="region of interest" description="Disordered" evidence="4">
    <location>
        <begin position="817"/>
        <end position="840"/>
    </location>
</feature>
<dbReference type="Pfam" id="PF13432">
    <property type="entry name" value="TPR_16"/>
    <property type="match status" value="3"/>
</dbReference>
<keyword evidence="7" id="KW-1185">Reference proteome</keyword>
<dbReference type="Gene3D" id="1.25.40.10">
    <property type="entry name" value="Tetratricopeptide repeat domain"/>
    <property type="match status" value="3"/>
</dbReference>
<evidence type="ECO:0000256" key="5">
    <source>
        <dbReference type="SAM" id="SignalP"/>
    </source>
</evidence>
<evidence type="ECO:0000256" key="4">
    <source>
        <dbReference type="SAM" id="MobiDB-lite"/>
    </source>
</evidence>
<gene>
    <name evidence="6" type="ORF">JY572_01550</name>
</gene>
<dbReference type="PANTHER" id="PTHR44858:SF1">
    <property type="entry name" value="UDP-N-ACETYLGLUCOSAMINE--PEPTIDE N-ACETYLGLUCOSAMINYLTRANSFERASE SPINDLY-RELATED"/>
    <property type="match status" value="1"/>
</dbReference>
<evidence type="ECO:0000256" key="2">
    <source>
        <dbReference type="ARBA" id="ARBA00022803"/>
    </source>
</evidence>
<dbReference type="EMBL" id="CP071091">
    <property type="protein sequence ID" value="QSQ14802.1"/>
    <property type="molecule type" value="Genomic_DNA"/>
</dbReference>
<feature type="compositionally biased region" description="Polar residues" evidence="4">
    <location>
        <begin position="825"/>
        <end position="840"/>
    </location>
</feature>
<evidence type="ECO:0000313" key="7">
    <source>
        <dbReference type="Proteomes" id="UP000663090"/>
    </source>
</evidence>
<feature type="chain" id="PRO_5046995396" evidence="5">
    <location>
        <begin position="31"/>
        <end position="840"/>
    </location>
</feature>
<dbReference type="InterPro" id="IPR050498">
    <property type="entry name" value="Ycf3"/>
</dbReference>
<proteinExistence type="predicted"/>
<dbReference type="SMART" id="SM00028">
    <property type="entry name" value="TPR"/>
    <property type="match status" value="11"/>
</dbReference>
<evidence type="ECO:0000313" key="6">
    <source>
        <dbReference type="EMBL" id="QSQ14802.1"/>
    </source>
</evidence>